<evidence type="ECO:0008006" key="9">
    <source>
        <dbReference type="Google" id="ProtNLM"/>
    </source>
</evidence>
<dbReference type="Gene3D" id="3.40.50.2000">
    <property type="entry name" value="Glycogen Phosphorylase B"/>
    <property type="match status" value="1"/>
</dbReference>
<dbReference type="Pfam" id="PF13439">
    <property type="entry name" value="Glyco_transf_4"/>
    <property type="match status" value="1"/>
</dbReference>
<gene>
    <name evidence="7" type="ORF">GCM10009690_32790</name>
</gene>
<dbReference type="InterPro" id="IPR028098">
    <property type="entry name" value="Glyco_trans_4-like_N"/>
</dbReference>
<accession>A0ABN2AVP0</accession>
<evidence type="ECO:0000256" key="4">
    <source>
        <dbReference type="ARBA" id="ARBA00022679"/>
    </source>
</evidence>
<feature type="domain" description="Glycosyltransferase subfamily 4-like N-terminal" evidence="6">
    <location>
        <begin position="293"/>
        <end position="429"/>
    </location>
</feature>
<organism evidence="7 8">
    <name type="scientific">Brevibacterium permense</name>
    <dbReference type="NCBI Taxonomy" id="234834"/>
    <lineage>
        <taxon>Bacteria</taxon>
        <taxon>Bacillati</taxon>
        <taxon>Actinomycetota</taxon>
        <taxon>Actinomycetes</taxon>
        <taxon>Micrococcales</taxon>
        <taxon>Brevibacteriaceae</taxon>
        <taxon>Brevibacterium</taxon>
    </lineage>
</organism>
<dbReference type="Pfam" id="PF02709">
    <property type="entry name" value="Glyco_transf_7C"/>
    <property type="match status" value="1"/>
</dbReference>
<evidence type="ECO:0000313" key="8">
    <source>
        <dbReference type="Proteomes" id="UP001500177"/>
    </source>
</evidence>
<evidence type="ECO:0000256" key="2">
    <source>
        <dbReference type="ARBA" id="ARBA00006739"/>
    </source>
</evidence>
<evidence type="ECO:0000259" key="6">
    <source>
        <dbReference type="Pfam" id="PF13439"/>
    </source>
</evidence>
<comment type="pathway">
    <text evidence="1">Cell wall biogenesis; cell wall polysaccharide biosynthesis.</text>
</comment>
<keyword evidence="8" id="KW-1185">Reference proteome</keyword>
<evidence type="ECO:0000313" key="7">
    <source>
        <dbReference type="EMBL" id="GAA1527273.1"/>
    </source>
</evidence>
<comment type="caution">
    <text evidence="7">The sequence shown here is derived from an EMBL/GenBank/DDBJ whole genome shotgun (WGS) entry which is preliminary data.</text>
</comment>
<comment type="similarity">
    <text evidence="2">Belongs to the glycosyltransferase 2 family.</text>
</comment>
<evidence type="ECO:0000259" key="5">
    <source>
        <dbReference type="Pfam" id="PF02709"/>
    </source>
</evidence>
<evidence type="ECO:0000256" key="1">
    <source>
        <dbReference type="ARBA" id="ARBA00004776"/>
    </source>
</evidence>
<dbReference type="Gene3D" id="3.90.550.10">
    <property type="entry name" value="Spore Coat Polysaccharide Biosynthesis Protein SpsA, Chain A"/>
    <property type="match status" value="1"/>
</dbReference>
<sequence length="642" mass="70503">MSISVTGPPGTFVITTVHGRHDHLRRQRECLAFSTVQPTDHIVVAMNDEDVRGRAGSPTVPVSIVSIHRPGPGLPLAAARNLGVAHTAGHPDDLLIFLDVDCLPTPDLIAAYQSAALAHPKDLLCGPVSYLPDVELDPISPDCVERLALLSEPHPARPAPASGEMITAGDHDLFWSLSFAVRRGVWDQIGGFDENFEGYGGEDTDFAWQARSTGTGLTWVGSASAFHQYHPVSSPPVEHLDDILSNGRLFAKKWGQWPMQGWLDRFETLGLVRRGSAGYEQVPLTVASVPGSHVYVRHLSSPDEDASAIIRLPDPPPTRADAPTGAPWWPPAMLDPDWIRNCEADVFHIHFGFDAHSPAQLHAVIDALEAREIPLVYTVHDLQNPHHEDAALHSSQLDVLIPRATEVITLTRKAAEEIRQRWNIDAHVIAHPHVAELETISELGSSSLPRQEEFLLGIHLKSLRANMVGIPLLQAAAAAVAKIPGGILQVNLHHDVFDEDGPRHDPELVRYLLTSEVELHVHDYFSDRELFEYLSGLDVSLLPYRFGTHSGWMEACHDFGTRVIAPNVGCYISQGADASYSWTRENGVWTPDADSLHSAVLSVSSGQREQVEELVNRRRSERNEIAAAHAAIYRSALAKTRS</sequence>
<evidence type="ECO:0000256" key="3">
    <source>
        <dbReference type="ARBA" id="ARBA00022676"/>
    </source>
</evidence>
<dbReference type="SUPFAM" id="SSF53756">
    <property type="entry name" value="UDP-Glycosyltransferase/glycogen phosphorylase"/>
    <property type="match status" value="1"/>
</dbReference>
<reference evidence="7 8" key="1">
    <citation type="journal article" date="2019" name="Int. J. Syst. Evol. Microbiol.">
        <title>The Global Catalogue of Microorganisms (GCM) 10K type strain sequencing project: providing services to taxonomists for standard genome sequencing and annotation.</title>
        <authorList>
            <consortium name="The Broad Institute Genomics Platform"/>
            <consortium name="The Broad Institute Genome Sequencing Center for Infectious Disease"/>
            <person name="Wu L."/>
            <person name="Ma J."/>
        </authorList>
    </citation>
    <scope>NUCLEOTIDE SEQUENCE [LARGE SCALE GENOMIC DNA]</scope>
    <source>
        <strain evidence="7 8">JCM 13318</strain>
    </source>
</reference>
<protein>
    <recommendedName>
        <fullName evidence="9">D-inositol 3-phosphate glycosyltransferase</fullName>
    </recommendedName>
</protein>
<dbReference type="PANTHER" id="PTHR43179:SF12">
    <property type="entry name" value="GALACTOFURANOSYLTRANSFERASE GLFT2"/>
    <property type="match status" value="1"/>
</dbReference>
<keyword evidence="4" id="KW-0808">Transferase</keyword>
<name>A0ABN2AVP0_9MICO</name>
<proteinExistence type="inferred from homology"/>
<dbReference type="EMBL" id="BAAALX010000037">
    <property type="protein sequence ID" value="GAA1527273.1"/>
    <property type="molecule type" value="Genomic_DNA"/>
</dbReference>
<dbReference type="PANTHER" id="PTHR43179">
    <property type="entry name" value="RHAMNOSYLTRANSFERASE WBBL"/>
    <property type="match status" value="1"/>
</dbReference>
<dbReference type="InterPro" id="IPR029044">
    <property type="entry name" value="Nucleotide-diphossugar_trans"/>
</dbReference>
<dbReference type="Proteomes" id="UP001500177">
    <property type="component" value="Unassembled WGS sequence"/>
</dbReference>
<keyword evidence="3" id="KW-0328">Glycosyltransferase</keyword>
<dbReference type="InterPro" id="IPR027791">
    <property type="entry name" value="Galactosyl_T_C"/>
</dbReference>
<feature type="domain" description="Galactosyltransferase C-terminal" evidence="5">
    <location>
        <begin position="179"/>
        <end position="220"/>
    </location>
</feature>
<dbReference type="SUPFAM" id="SSF53448">
    <property type="entry name" value="Nucleotide-diphospho-sugar transferases"/>
    <property type="match status" value="1"/>
</dbReference>